<evidence type="ECO:0000313" key="3">
    <source>
        <dbReference type="EMBL" id="CAA7015949.1"/>
    </source>
</evidence>
<dbReference type="CDD" id="cd22157">
    <property type="entry name" value="F-box_AtFBW1-like"/>
    <property type="match status" value="1"/>
</dbReference>
<feature type="region of interest" description="Disordered" evidence="1">
    <location>
        <begin position="1"/>
        <end position="31"/>
    </location>
</feature>
<evidence type="ECO:0000313" key="4">
    <source>
        <dbReference type="Proteomes" id="UP000467841"/>
    </source>
</evidence>
<dbReference type="OrthoDB" id="2015909at2759"/>
<dbReference type="Gene3D" id="2.60.40.10">
    <property type="entry name" value="Immunoglobulins"/>
    <property type="match status" value="1"/>
</dbReference>
<dbReference type="SMART" id="SM00256">
    <property type="entry name" value="FBOX"/>
    <property type="match status" value="1"/>
</dbReference>
<organism evidence="3 4">
    <name type="scientific">Microthlaspi erraticum</name>
    <dbReference type="NCBI Taxonomy" id="1685480"/>
    <lineage>
        <taxon>Eukaryota</taxon>
        <taxon>Viridiplantae</taxon>
        <taxon>Streptophyta</taxon>
        <taxon>Embryophyta</taxon>
        <taxon>Tracheophyta</taxon>
        <taxon>Spermatophyta</taxon>
        <taxon>Magnoliopsida</taxon>
        <taxon>eudicotyledons</taxon>
        <taxon>Gunneridae</taxon>
        <taxon>Pentapetalae</taxon>
        <taxon>rosids</taxon>
        <taxon>malvids</taxon>
        <taxon>Brassicales</taxon>
        <taxon>Brassicaceae</taxon>
        <taxon>Coluteocarpeae</taxon>
        <taxon>Microthlaspi</taxon>
    </lineage>
</organism>
<accession>A0A6D2HHZ8</accession>
<dbReference type="NCBIfam" id="TIGR01640">
    <property type="entry name" value="F_box_assoc_1"/>
    <property type="match status" value="1"/>
</dbReference>
<reference evidence="3" key="1">
    <citation type="submission" date="2020-01" db="EMBL/GenBank/DDBJ databases">
        <authorList>
            <person name="Mishra B."/>
        </authorList>
    </citation>
    <scope>NUCLEOTIDE SEQUENCE [LARGE SCALE GENOMIC DNA]</scope>
</reference>
<dbReference type="InterPro" id="IPR017451">
    <property type="entry name" value="F-box-assoc_interact_dom"/>
</dbReference>
<dbReference type="Pfam" id="PF07734">
    <property type="entry name" value="FBA_1"/>
    <property type="match status" value="1"/>
</dbReference>
<proteinExistence type="predicted"/>
<dbReference type="EMBL" id="CACVBM020000210">
    <property type="protein sequence ID" value="CAA7015949.1"/>
    <property type="molecule type" value="Genomic_DNA"/>
</dbReference>
<dbReference type="PANTHER" id="PTHR35124:SF2">
    <property type="entry name" value="CYTOCHROME P450 FAMILY PROTEIN"/>
    <property type="match status" value="1"/>
</dbReference>
<feature type="compositionally biased region" description="Basic and acidic residues" evidence="1">
    <location>
        <begin position="1"/>
        <end position="25"/>
    </location>
</feature>
<dbReference type="InterPro" id="IPR006527">
    <property type="entry name" value="F-box-assoc_dom_typ1"/>
</dbReference>
<evidence type="ECO:0000259" key="2">
    <source>
        <dbReference type="SMART" id="SM00256"/>
    </source>
</evidence>
<keyword evidence="4" id="KW-1185">Reference proteome</keyword>
<dbReference type="SUPFAM" id="SSF81383">
    <property type="entry name" value="F-box domain"/>
    <property type="match status" value="1"/>
</dbReference>
<dbReference type="PANTHER" id="PTHR35124">
    <property type="entry name" value="CYTOCHROME P450 FAMILY PROTEIN"/>
    <property type="match status" value="1"/>
</dbReference>
<dbReference type="AlphaFoldDB" id="A0A6D2HHZ8"/>
<evidence type="ECO:0000256" key="1">
    <source>
        <dbReference type="SAM" id="MobiDB-lite"/>
    </source>
</evidence>
<gene>
    <name evidence="3" type="ORF">MERR_LOCUS3184</name>
</gene>
<comment type="caution">
    <text evidence="3">The sequence shown here is derived from an EMBL/GenBank/DDBJ whole genome shotgun (WGS) entry which is preliminary data.</text>
</comment>
<dbReference type="InterPro" id="IPR001810">
    <property type="entry name" value="F-box_dom"/>
</dbReference>
<dbReference type="Pfam" id="PF00646">
    <property type="entry name" value="F-box"/>
    <property type="match status" value="1"/>
</dbReference>
<dbReference type="InterPro" id="IPR013783">
    <property type="entry name" value="Ig-like_fold"/>
</dbReference>
<protein>
    <recommendedName>
        <fullName evidence="2">F-box domain-containing protein</fullName>
    </recommendedName>
</protein>
<feature type="domain" description="F-box" evidence="2">
    <location>
        <begin position="33"/>
        <end position="73"/>
    </location>
</feature>
<sequence length="1035" mass="118282">MMEATKRERRRKNDDREKSSNHEASPEPELPSLPEEVFTEILLRSPARSVGRFRCVSKAFCSLLSHPKFAKSHLDLILRNDAVKSRNRRLILSLNNLFAVDLDSIGDGGEGTSDLTAVELDYPFKEDLDLLSETRSETIKFRLWGGTEMTFDSDSDPPKRSWVDIAGSSNGLVCISSDEDIVFLFNPTTGESKRIPESPESLSSKYVDEELVEIEILGFGFDDLTDDYKVVKFVASNDGDLNAYVYSLRRDSWRRISDMRYRHVHPNSGVHLNGAVHWIVKLEEGQNKRVIAAFDLETEKFREMSLPGEAGDCDHMFMKLEVGILRECLCVVYSCYEMHDVMWVMNKYGLESYWSKIRISMSYISLKPLYSTENDHEEVLLVLDMNLVLYNFKWNTLRNLEIQGVDLGVEFEASIKKLVDCESFVIIIIDEFSYIRTDDKVYIIEAFRMPEKGAIPSPAPSQLLILRPSPLLQWRLGALTALIFFLMLVVWNIDSCSIQSFVQPWRFNTYSVRVTLSPSPSPSLSPKPHLESDKPHRQNLTLNTTTGPRNPDPTRVQVGWIAAESEKNFTANLMRNWLAPGGAPCREAKTVEISVPAIDGTDSVELTAGEIHEFKFQALDESRNPVCIGGDYFETDLSGENWKSRPPVKDFGDGSYSFSLQVHPEFAGEYNLTVILLFRHYQGLKISTARLGFDRKLRNVRLRFLNKPHILLPELKSCQKSDFTRDAWSGRWTRLGRNDDCQISNDGRYRCLAADFPCRKPWCDGAVGAIESNGWVYSTHCSFKLFSGDSAWDCLKNRWIFFWGDSNHVDSIRNLLNFVLGHPEIPAVPRRFDLKFSNPKNSSETVRITSIFNGHWNETKNYQGLDSLKDRDFRELLEKYFSENRVPDAMVVNSGLHDGIHWSNLRAFVKGAETAAAFWRDVFEGVKRRGLKPPEVVFRNTIATGGYARTLAFNPSKMEAFNGVFLEKMRDVGLVTSVVDNFDMTYPWHYDNRCSDGVHYGRTPAKMRWRDGEIGHQYFVDLMLVHVLLNALCAR</sequence>
<dbReference type="Proteomes" id="UP000467841">
    <property type="component" value="Unassembled WGS sequence"/>
</dbReference>
<feature type="region of interest" description="Disordered" evidence="1">
    <location>
        <begin position="519"/>
        <end position="553"/>
    </location>
</feature>
<name>A0A6D2HHZ8_9BRAS</name>
<feature type="compositionally biased region" description="Polar residues" evidence="1">
    <location>
        <begin position="538"/>
        <end position="548"/>
    </location>
</feature>
<dbReference type="InterPro" id="IPR036047">
    <property type="entry name" value="F-box-like_dom_sf"/>
</dbReference>